<dbReference type="GO" id="GO:0016226">
    <property type="term" value="P:iron-sulfur cluster assembly"/>
    <property type="evidence" value="ECO:0007669"/>
    <property type="project" value="TreeGrafter"/>
</dbReference>
<dbReference type="GO" id="GO:0005759">
    <property type="term" value="C:mitochondrial matrix"/>
    <property type="evidence" value="ECO:0007669"/>
    <property type="project" value="TreeGrafter"/>
</dbReference>
<feature type="domain" description="CAF17 C-terminal" evidence="4">
    <location>
        <begin position="206"/>
        <end position="275"/>
    </location>
</feature>
<evidence type="ECO:0000313" key="5">
    <source>
        <dbReference type="EMBL" id="VAX06205.1"/>
    </source>
</evidence>
<dbReference type="NCBIfam" id="TIGR03317">
    <property type="entry name" value="ygfZ_signature"/>
    <property type="match status" value="1"/>
</dbReference>
<dbReference type="InterPro" id="IPR027266">
    <property type="entry name" value="TrmE/GcvT-like"/>
</dbReference>
<dbReference type="InterPro" id="IPR045179">
    <property type="entry name" value="YgfZ/GcvT"/>
</dbReference>
<dbReference type="EMBL" id="UOFW01000157">
    <property type="protein sequence ID" value="VAX06205.1"/>
    <property type="molecule type" value="Genomic_DNA"/>
</dbReference>
<gene>
    <name evidence="5" type="ORF">MNBD_ALPHA03-1714</name>
</gene>
<protein>
    <submittedName>
        <fullName evidence="5">tRNA-modifying protein YgfZ</fullName>
    </submittedName>
</protein>
<dbReference type="InterPro" id="IPR017703">
    <property type="entry name" value="YgfZ/GCV_T_CS"/>
</dbReference>
<dbReference type="AlphaFoldDB" id="A0A3B1BJ02"/>
<keyword evidence="3" id="KW-0496">Mitochondrion</keyword>
<name>A0A3B1BJ02_9ZZZZ</name>
<dbReference type="Gene3D" id="3.30.1360.120">
    <property type="entry name" value="Probable tRNA modification gtpase trme, domain 1"/>
    <property type="match status" value="1"/>
</dbReference>
<dbReference type="InterPro" id="IPR057460">
    <property type="entry name" value="CAF17_C"/>
</dbReference>
<dbReference type="SUPFAM" id="SSF103025">
    <property type="entry name" value="Folate-binding domain"/>
    <property type="match status" value="1"/>
</dbReference>
<organism evidence="5">
    <name type="scientific">hydrothermal vent metagenome</name>
    <dbReference type="NCBI Taxonomy" id="652676"/>
    <lineage>
        <taxon>unclassified sequences</taxon>
        <taxon>metagenomes</taxon>
        <taxon>ecological metagenomes</taxon>
    </lineage>
</organism>
<dbReference type="Gene3D" id="2.40.30.160">
    <property type="match status" value="1"/>
</dbReference>
<evidence type="ECO:0000256" key="2">
    <source>
        <dbReference type="ARBA" id="ARBA00022946"/>
    </source>
</evidence>
<dbReference type="PANTHER" id="PTHR22602">
    <property type="entry name" value="TRANSFERASE CAF17, MITOCHONDRIAL-RELATED"/>
    <property type="match status" value="1"/>
</dbReference>
<proteinExistence type="predicted"/>
<dbReference type="PANTHER" id="PTHR22602:SF0">
    <property type="entry name" value="TRANSFERASE CAF17, MITOCHONDRIAL-RELATED"/>
    <property type="match status" value="1"/>
</dbReference>
<comment type="subcellular location">
    <subcellularLocation>
        <location evidence="1">Mitochondrion</location>
    </subcellularLocation>
</comment>
<reference evidence="5" key="1">
    <citation type="submission" date="2018-06" db="EMBL/GenBank/DDBJ databases">
        <authorList>
            <person name="Zhirakovskaya E."/>
        </authorList>
    </citation>
    <scope>NUCLEOTIDE SEQUENCE</scope>
</reference>
<evidence type="ECO:0000256" key="1">
    <source>
        <dbReference type="ARBA" id="ARBA00004173"/>
    </source>
</evidence>
<keyword evidence="2" id="KW-0809">Transit peptide</keyword>
<evidence type="ECO:0000256" key="3">
    <source>
        <dbReference type="ARBA" id="ARBA00023128"/>
    </source>
</evidence>
<dbReference type="Pfam" id="PF25455">
    <property type="entry name" value="Beta-barrel_CAF17_C"/>
    <property type="match status" value="1"/>
</dbReference>
<evidence type="ECO:0000259" key="4">
    <source>
        <dbReference type="Pfam" id="PF25455"/>
    </source>
</evidence>
<accession>A0A3B1BJ02</accession>
<sequence>MSPQKLSLLNKPTLLENRAILTLSGSDRKSFLQGLITKDVERISGNFAIYAALLTPQGKYLHDFFIIEKDDTIFLDCERTRMADIHRRFMMYRLRADVDIRDCSEKYDVLASPELLSEGLISYPDPRLPNMGFRTIISAPAPYPKDDHYDDLRLSLGLPDGSRDFDVDKTLILEGNMEELNGVDFTKGCYVGQEVTARMKHRAILKKRLLPVTIDGTLPARGTEIIDKDGKKIGDIRSGLGNRAIGYFRLAKMTFNQPYRCGEATITPWQPDWYPETNS</sequence>